<dbReference type="SUPFAM" id="SSF63825">
    <property type="entry name" value="YWTD domain"/>
    <property type="match status" value="1"/>
</dbReference>
<dbReference type="InterPro" id="IPR011042">
    <property type="entry name" value="6-blade_b-propeller_TolB-like"/>
</dbReference>
<dbReference type="Pfam" id="PF25021">
    <property type="entry name" value="TEN_NHL"/>
    <property type="match status" value="1"/>
</dbReference>
<protein>
    <submittedName>
        <fullName evidence="5">Uncharacterized protein</fullName>
    </submittedName>
</protein>
<dbReference type="SUPFAM" id="SSF50952">
    <property type="entry name" value="Soluble quinoprotein glucose dehydrogenase"/>
    <property type="match status" value="1"/>
</dbReference>
<evidence type="ECO:0000259" key="2">
    <source>
        <dbReference type="Pfam" id="PF18962"/>
    </source>
</evidence>
<keyword evidence="1" id="KW-0732">Signal</keyword>
<evidence type="ECO:0000256" key="1">
    <source>
        <dbReference type="SAM" id="SignalP"/>
    </source>
</evidence>
<dbReference type="OrthoDB" id="5381604at2"/>
<dbReference type="InterPro" id="IPR026444">
    <property type="entry name" value="Secre_tail"/>
</dbReference>
<accession>A0A2S7SZU5</accession>
<feature type="domain" description="DUF7619" evidence="3">
    <location>
        <begin position="961"/>
        <end position="1096"/>
    </location>
</feature>
<dbReference type="Gene3D" id="2.120.10.30">
    <property type="entry name" value="TolB, C-terminal domain"/>
    <property type="match status" value="2"/>
</dbReference>
<dbReference type="NCBIfam" id="TIGR04183">
    <property type="entry name" value="Por_Secre_tail"/>
    <property type="match status" value="1"/>
</dbReference>
<dbReference type="Pfam" id="PF18962">
    <property type="entry name" value="Por_Secre_tail"/>
    <property type="match status" value="1"/>
</dbReference>
<dbReference type="PANTHER" id="PTHR46388:SF2">
    <property type="entry name" value="NHL REPEAT-CONTAINING PROTEIN 2"/>
    <property type="match status" value="1"/>
</dbReference>
<dbReference type="RefSeq" id="WP_105039016.1">
    <property type="nucleotide sequence ID" value="NZ_PPSL01000002.1"/>
</dbReference>
<evidence type="ECO:0000259" key="4">
    <source>
        <dbReference type="Pfam" id="PF25021"/>
    </source>
</evidence>
<dbReference type="PANTHER" id="PTHR46388">
    <property type="entry name" value="NHL REPEAT-CONTAINING PROTEIN 2"/>
    <property type="match status" value="1"/>
</dbReference>
<gene>
    <name evidence="5" type="ORF">CJD36_010145</name>
</gene>
<dbReference type="Pfam" id="PF24595">
    <property type="entry name" value="DUF7619"/>
    <property type="match status" value="1"/>
</dbReference>
<comment type="caution">
    <text evidence="5">The sequence shown here is derived from an EMBL/GenBank/DDBJ whole genome shotgun (WGS) entry which is preliminary data.</text>
</comment>
<feature type="domain" description="Secretion system C-terminal sorting" evidence="2">
    <location>
        <begin position="1792"/>
        <end position="1864"/>
    </location>
</feature>
<feature type="domain" description="Teneurin NHL" evidence="4">
    <location>
        <begin position="206"/>
        <end position="258"/>
    </location>
</feature>
<dbReference type="Proteomes" id="UP000239872">
    <property type="component" value="Unassembled WGS sequence"/>
</dbReference>
<name>A0A2S7SZU5_9BACT</name>
<keyword evidence="6" id="KW-1185">Reference proteome</keyword>
<evidence type="ECO:0000259" key="3">
    <source>
        <dbReference type="Pfam" id="PF24595"/>
    </source>
</evidence>
<evidence type="ECO:0000313" key="6">
    <source>
        <dbReference type="Proteomes" id="UP000239872"/>
    </source>
</evidence>
<dbReference type="InterPro" id="IPR011041">
    <property type="entry name" value="Quinoprot_gluc/sorb_DH_b-prop"/>
</dbReference>
<reference evidence="5 6" key="1">
    <citation type="submission" date="2018-01" db="EMBL/GenBank/DDBJ databases">
        <title>A novel member of the phylum Bacteroidetes isolated from glacier ice.</title>
        <authorList>
            <person name="Liu Q."/>
            <person name="Xin Y.-H."/>
        </authorList>
    </citation>
    <scope>NUCLEOTIDE SEQUENCE [LARGE SCALE GENOMIC DNA]</scope>
    <source>
        <strain evidence="5 6">RB1R16</strain>
    </source>
</reference>
<organism evidence="5 6">
    <name type="scientific">Flavipsychrobacter stenotrophus</name>
    <dbReference type="NCBI Taxonomy" id="2077091"/>
    <lineage>
        <taxon>Bacteria</taxon>
        <taxon>Pseudomonadati</taxon>
        <taxon>Bacteroidota</taxon>
        <taxon>Chitinophagia</taxon>
        <taxon>Chitinophagales</taxon>
        <taxon>Chitinophagaceae</taxon>
        <taxon>Flavipsychrobacter</taxon>
    </lineage>
</organism>
<dbReference type="EMBL" id="PPSL01000002">
    <property type="protein sequence ID" value="PQJ12137.1"/>
    <property type="molecule type" value="Genomic_DNA"/>
</dbReference>
<feature type="chain" id="PRO_5015454218" evidence="1">
    <location>
        <begin position="23"/>
        <end position="1866"/>
    </location>
</feature>
<sequence length="1866" mass="189860">MKKIMIFCVAMLAIFSAKPLMAQVGTVTKVAGSLTAGYNGEGILDTLAKFNSITCFCKDTAGNIYIADRGNYRIRKIDAATHLVTTIAGNGSYGFTGDGGPGPLAKISGVVYGISVDNAGNVIFGDDNRIRKINTTTGVISTIAGGGSSIADGIPALSAQLYIVTALYRDSVDNIYFGNSNSIRKIDAATGNIYTLAGTVGTSGFTGDGGPATAALIYNASGITIDRNGNLYFVDQFNYRIRKIDASGVISTIAGNGAMEYGGSGGLAINSQINVYPYSGFQASICTDPAGNIYFPDRFIYSGEVLREINRSTGIINKVGEGSGFWAIAGGYYRILHFLRNAGGDILFTDGTQLLKLSNTYTAIKRMSFTDTMLTPPCTMRATKSVGVWGTVNMVPGPTDSVVLETDFGDGTTINTHLPYWATTDTSGTVYGFGYNNSWITHTYVLPGNYQPRTIVRIGDYKDAVFHAPVHAASVCDSGIEIVGGSAFDSITTSPCVLPANVRTIISGLATGIITPLDSAYLKIYNGDGTIDIVVVPIDSSGGFTYVQNHPYGVLYNDPWLGFLGSPYNHTYFDAFSNNGLSSWSLNADGMNPIFVDDCTYNWGGLAVQVIPVAGSSCAATVPYATVMSFVVNELHGSAAGLSSVPIRIDFGDGMDTSLTVSTSTNGTGGFTMNIPPIYHTYTIPGVYTASAHFDTTVVQYNQAEIFGMVDFVDLPTSCSPLTGTFYIDANSNCTPDAGETRLAHWPFLVVNNTTGDTTNAWADYNGNYHISMTDTNSYTIIANHASYYDSGSTGYTLAVACPITGLFSATASAGTSYTQDFGFTCTGTTGTVDMSVSGWGWGFVPGDTGIISIWSSDAWGYTCSTLSSTITLTIDSNLSYIGMWNGPAPTTVSGNVLTWTFATASNLFDFSANVKVLCDTTAMMGDTARNVLYVSPTSLADTNLTNNTYAWSEPIRSSWDPNEKEVSPKGFGAEGYIPNGTPLSYIVHFQNSGTASATTIKVFDTISANLDLSTLQIISSSAPVLTYQMGSNAVQFRFNNINLPDSTSDPEGSKGYVAFNILPKDNLAAGTVIENKAGIYFDYNPAIFTNTTINTIEDSTRMITGADHVCAGSSITLANGLAGGVWAATNANATVANGMVTGVIAGIDTIVYTVYGDKSTYKIVNVLPGSASGTLTGLRGVCVAATTTLTAATPAGTWSSSSVNATVTDGVVTGVSAGGVVISYSFTGSCGSSVDTFEMMVNALPDAGSIIAAATVCAGATTTLSNTITGGTWSSSSADATVSGGVVSGVAAGSATISYSVTNGCGVAVATMPMTVNPLPDAGSIIGAATVCAGATTTLSNTITGGTWSSGSTSATVTGGVVSGVTAGSSIISYSVTNGCGVAVATMPVTVNPLPDAGSIIGAATVCAGATTTLSNIVTGGVWSSSSADATVSGGVVSGVAAGSATISYSVINGCGVAVATMPVTINLLPDAGSITGTATVCAGATTTLSNTITGGTWSSSSTSATVTGGLVSGLTAGAVTISYTVTNSCGTATDTMMVTVNPLPNAGTITGAALVCAAGTTTLSSTVSGGVWSTGSSSATVSGGVVSGISAGTALISYGVTNGCGTATDTILVTVATIPDAGSIVGVGPLCVSGSLPLTSTSPGGVWSTSGGIISVSGTGVVTPVSAGTGTVIYTLTNACGADTVMSAITVTGLPTAGTISGDDSVCEGALITLTGSVSGGMWSSTNSSVASISSSGNITGLVAGTVVISYAVTNSCGSASVGQTVTVLSTADCNTGVVTTAPGQSMISIYPNPTNGSFIVEIPQPGNDAVITITDISGKVVEIIKSNNHELQIPVYLTNLASGTYLIKVEADGKVYRDKVVLW</sequence>
<dbReference type="InterPro" id="IPR055353">
    <property type="entry name" value="DUF7619"/>
</dbReference>
<dbReference type="Gene3D" id="2.60.40.1080">
    <property type="match status" value="1"/>
</dbReference>
<dbReference type="InterPro" id="IPR056822">
    <property type="entry name" value="TEN_NHL"/>
</dbReference>
<evidence type="ECO:0000313" key="5">
    <source>
        <dbReference type="EMBL" id="PQJ12137.1"/>
    </source>
</evidence>
<proteinExistence type="predicted"/>
<feature type="signal peptide" evidence="1">
    <location>
        <begin position="1"/>
        <end position="22"/>
    </location>
</feature>